<sequence>MKINFKVLLAAVLLTSATQSFANPLKPVHTIVADVEDRKVSDFKGINLSGSYDYYVKQGNTNAVRVEAPAKVLPYIITEVKNGVLNVYTKNHTNWGNLFNNEKIAVYITAKDINSIKLSGSGDVFFKEGINSTDMAVTLSGSGDVVGKINASSVECTLTGSGDLKISGRAENARIKLTGSGDLSARDLQTVNTYVELVGSGDVDVNVSGSLNAKLAGSGDIRYSGNPKSVSKSKSGSGSIERG</sequence>
<reference evidence="4 5" key="1">
    <citation type="submission" date="2017-11" db="EMBL/GenBank/DDBJ databases">
        <title>Genomic Encyclopedia of Archaeal and Bacterial Type Strains, Phase II (KMG-II): From Individual Species to Whole Genera.</title>
        <authorList>
            <person name="Goeker M."/>
        </authorList>
    </citation>
    <scope>NUCLEOTIDE SEQUENCE [LARGE SCALE GENOMIC DNA]</scope>
    <source>
        <strain evidence="4 5">DSM 28175</strain>
    </source>
</reference>
<dbReference type="AlphaFoldDB" id="A0A2H9VN40"/>
<organism evidence="4 5">
    <name type="scientific">Mucilaginibacter auburnensis</name>
    <dbReference type="NCBI Taxonomy" id="1457233"/>
    <lineage>
        <taxon>Bacteria</taxon>
        <taxon>Pseudomonadati</taxon>
        <taxon>Bacteroidota</taxon>
        <taxon>Sphingobacteriia</taxon>
        <taxon>Sphingobacteriales</taxon>
        <taxon>Sphingobacteriaceae</taxon>
        <taxon>Mucilaginibacter</taxon>
    </lineage>
</organism>
<dbReference type="Proteomes" id="UP000242687">
    <property type="component" value="Unassembled WGS sequence"/>
</dbReference>
<evidence type="ECO:0000313" key="4">
    <source>
        <dbReference type="EMBL" id="PJJ79745.1"/>
    </source>
</evidence>
<feature type="chain" id="PRO_5014162382" evidence="2">
    <location>
        <begin position="23"/>
        <end position="243"/>
    </location>
</feature>
<keyword evidence="5" id="KW-1185">Reference proteome</keyword>
<proteinExistence type="predicted"/>
<dbReference type="Gene3D" id="2.160.20.120">
    <property type="match status" value="1"/>
</dbReference>
<dbReference type="OrthoDB" id="794214at2"/>
<dbReference type="PANTHER" id="PTHR39200">
    <property type="entry name" value="HYPOTHETICAL EXPORTED PROTEIN"/>
    <property type="match status" value="1"/>
</dbReference>
<gene>
    <name evidence="4" type="ORF">CLV57_2882</name>
</gene>
<dbReference type="InterPro" id="IPR021255">
    <property type="entry name" value="DUF2807"/>
</dbReference>
<feature type="signal peptide" evidence="2">
    <location>
        <begin position="1"/>
        <end position="22"/>
    </location>
</feature>
<dbReference type="PANTHER" id="PTHR39200:SF1">
    <property type="entry name" value="AUTO-TRANSPORTER ADHESIN HEAD GIN DOMAIN-CONTAINING PROTEIN-RELATED"/>
    <property type="match status" value="1"/>
</dbReference>
<name>A0A2H9VN40_9SPHI</name>
<feature type="compositionally biased region" description="Low complexity" evidence="1">
    <location>
        <begin position="224"/>
        <end position="243"/>
    </location>
</feature>
<comment type="caution">
    <text evidence="4">The sequence shown here is derived from an EMBL/GenBank/DDBJ whole genome shotgun (WGS) entry which is preliminary data.</text>
</comment>
<feature type="region of interest" description="Disordered" evidence="1">
    <location>
        <begin position="222"/>
        <end position="243"/>
    </location>
</feature>
<accession>A0A2H9VN40</accession>
<keyword evidence="2" id="KW-0732">Signal</keyword>
<evidence type="ECO:0000256" key="1">
    <source>
        <dbReference type="SAM" id="MobiDB-lite"/>
    </source>
</evidence>
<dbReference type="EMBL" id="PGFJ01000002">
    <property type="protein sequence ID" value="PJJ79745.1"/>
    <property type="molecule type" value="Genomic_DNA"/>
</dbReference>
<feature type="domain" description="Putative auto-transporter adhesin head GIN" evidence="3">
    <location>
        <begin position="42"/>
        <end position="227"/>
    </location>
</feature>
<protein>
    <submittedName>
        <fullName evidence="4">Putative autotransporter adhesin-like protein</fullName>
    </submittedName>
</protein>
<dbReference type="Pfam" id="PF10988">
    <property type="entry name" value="DUF2807"/>
    <property type="match status" value="1"/>
</dbReference>
<evidence type="ECO:0000259" key="3">
    <source>
        <dbReference type="Pfam" id="PF10988"/>
    </source>
</evidence>
<evidence type="ECO:0000256" key="2">
    <source>
        <dbReference type="SAM" id="SignalP"/>
    </source>
</evidence>
<evidence type="ECO:0000313" key="5">
    <source>
        <dbReference type="Proteomes" id="UP000242687"/>
    </source>
</evidence>
<dbReference type="RefSeq" id="WP_100342058.1">
    <property type="nucleotide sequence ID" value="NZ_PGFJ01000002.1"/>
</dbReference>